<keyword evidence="3" id="KW-0234">DNA repair</keyword>
<dbReference type="GO" id="GO:0016887">
    <property type="term" value="F:ATP hydrolysis activity"/>
    <property type="evidence" value="ECO:0007669"/>
    <property type="project" value="InterPro"/>
</dbReference>
<dbReference type="GO" id="GO:0030983">
    <property type="term" value="F:mismatched DNA binding"/>
    <property type="evidence" value="ECO:0007669"/>
    <property type="project" value="InterPro"/>
</dbReference>
<dbReference type="NCBIfam" id="TIGR00585">
    <property type="entry name" value="mutl"/>
    <property type="match status" value="1"/>
</dbReference>
<gene>
    <name evidence="6" type="ORF">ASZ90_012013</name>
</gene>
<dbReference type="InterPro" id="IPR014790">
    <property type="entry name" value="MutL_C"/>
</dbReference>
<dbReference type="InterPro" id="IPR014721">
    <property type="entry name" value="Ribsml_uS5_D2-typ_fold_subgr"/>
</dbReference>
<dbReference type="Pfam" id="PF01119">
    <property type="entry name" value="DNA_mis_repair"/>
    <property type="match status" value="1"/>
</dbReference>
<accession>A0A0W8FBK9</accession>
<dbReference type="FunFam" id="3.30.565.10:FF:000003">
    <property type="entry name" value="DNA mismatch repair endonuclease MutL"/>
    <property type="match status" value="1"/>
</dbReference>
<dbReference type="CDD" id="cd16926">
    <property type="entry name" value="HATPase_MutL-MLH-PMS-like"/>
    <property type="match status" value="1"/>
</dbReference>
<sequence>MKRIRALDEETVNKIAAGEVIERPASVVKELVENSIDAGAHKVLIEVRDGGKSFIKVTDDGSGIDPDDLPLAFQKHTTSKISGAQDLETIGTLGFRGEALASIASVSEAVEVRTKTRDALSGSYLRIENGKVAETKEVGSPVGTSIVVWNLFSNVPARRKHLKGREAELVHIIDVITELAIIHYDIAFELFSGSRTHFKSARSNSWDDILSRIFGLKAVAGMAPLQASGRGWRIEGMIGDAFNLRASPDRIFIFVNGRAVSSRPMAGALREAYRNIIPPGKSPIAVLSLEISPDLVDVNVHPAKREIRLLHENEICSAVTQEAALTLSSYAKSVASERLKPSDQITASEETLAQNAMQSTLPLDVEEDTALDQALPEREKRSSLKILGQIKRLYIVAESDQGLVLIDQHAAAERIRFERLAQRYREGLIRQELACPVTIELMASEEIMLSSWKEVLDDIGFEISSFGGRSYSVRSVPALGQRTESAESVHDVLKELFLRGKPGPDSSRRDEVLKLLACRGSIKSGKELTLKEMEQLLHDLQECSNPTTCPHGRPVMVILDQSQLERLFGRR</sequence>
<protein>
    <submittedName>
        <fullName evidence="6">Dna mismatch repair protein mutl</fullName>
    </submittedName>
</protein>
<dbReference type="EMBL" id="LNQE01001391">
    <property type="protein sequence ID" value="KUG18276.1"/>
    <property type="molecule type" value="Genomic_DNA"/>
</dbReference>
<dbReference type="InterPro" id="IPR020568">
    <property type="entry name" value="Ribosomal_Su5_D2-typ_SF"/>
</dbReference>
<dbReference type="InterPro" id="IPR036890">
    <property type="entry name" value="HATPase_C_sf"/>
</dbReference>
<evidence type="ECO:0000256" key="1">
    <source>
        <dbReference type="ARBA" id="ARBA00006082"/>
    </source>
</evidence>
<name>A0A0W8FBK9_9ZZZZ</name>
<reference evidence="6" key="1">
    <citation type="journal article" date="2015" name="Proc. Natl. Acad. Sci. U.S.A.">
        <title>Networks of energetic and metabolic interactions define dynamics in microbial communities.</title>
        <authorList>
            <person name="Embree M."/>
            <person name="Liu J.K."/>
            <person name="Al-Bassam M.M."/>
            <person name="Zengler K."/>
        </authorList>
    </citation>
    <scope>NUCLEOTIDE SEQUENCE</scope>
</reference>
<dbReference type="InterPro" id="IPR042121">
    <property type="entry name" value="MutL_C_regsub"/>
</dbReference>
<comment type="caution">
    <text evidence="6">The sequence shown here is derived from an EMBL/GenBank/DDBJ whole genome shotgun (WGS) entry which is preliminary data.</text>
</comment>
<dbReference type="GO" id="GO:0140664">
    <property type="term" value="F:ATP-dependent DNA damage sensor activity"/>
    <property type="evidence" value="ECO:0007669"/>
    <property type="project" value="InterPro"/>
</dbReference>
<dbReference type="HAMAP" id="MF_00149">
    <property type="entry name" value="DNA_mis_repair"/>
    <property type="match status" value="1"/>
</dbReference>
<dbReference type="InterPro" id="IPR020667">
    <property type="entry name" value="DNA_mismatch_repair_MutL"/>
</dbReference>
<dbReference type="SUPFAM" id="SSF55874">
    <property type="entry name" value="ATPase domain of HSP90 chaperone/DNA topoisomerase II/histidine kinase"/>
    <property type="match status" value="1"/>
</dbReference>
<dbReference type="Gene3D" id="3.30.1540.20">
    <property type="entry name" value="MutL, C-terminal domain, dimerisation subdomain"/>
    <property type="match status" value="1"/>
</dbReference>
<dbReference type="GO" id="GO:0006298">
    <property type="term" value="P:mismatch repair"/>
    <property type="evidence" value="ECO:0007669"/>
    <property type="project" value="InterPro"/>
</dbReference>
<evidence type="ECO:0000256" key="2">
    <source>
        <dbReference type="ARBA" id="ARBA00022763"/>
    </source>
</evidence>
<dbReference type="AlphaFoldDB" id="A0A0W8FBK9"/>
<dbReference type="SUPFAM" id="SSF54211">
    <property type="entry name" value="Ribosomal protein S5 domain 2-like"/>
    <property type="match status" value="1"/>
</dbReference>
<dbReference type="InterPro" id="IPR013507">
    <property type="entry name" value="DNA_mismatch_S5_2-like"/>
</dbReference>
<keyword evidence="2" id="KW-0227">DNA damage</keyword>
<dbReference type="GO" id="GO:0032300">
    <property type="term" value="C:mismatch repair complex"/>
    <property type="evidence" value="ECO:0007669"/>
    <property type="project" value="InterPro"/>
</dbReference>
<evidence type="ECO:0000259" key="5">
    <source>
        <dbReference type="SMART" id="SM01340"/>
    </source>
</evidence>
<dbReference type="InterPro" id="IPR037198">
    <property type="entry name" value="MutL_C_sf"/>
</dbReference>
<dbReference type="SMART" id="SM01340">
    <property type="entry name" value="DNA_mis_repair"/>
    <property type="match status" value="1"/>
</dbReference>
<dbReference type="Gene3D" id="3.30.230.10">
    <property type="match status" value="1"/>
</dbReference>
<dbReference type="Pfam" id="PF08676">
    <property type="entry name" value="MutL_C"/>
    <property type="match status" value="1"/>
</dbReference>
<evidence type="ECO:0000256" key="3">
    <source>
        <dbReference type="ARBA" id="ARBA00023204"/>
    </source>
</evidence>
<dbReference type="SMART" id="SM00853">
    <property type="entry name" value="MutL_C"/>
    <property type="match status" value="1"/>
</dbReference>
<dbReference type="PANTHER" id="PTHR10073">
    <property type="entry name" value="DNA MISMATCH REPAIR PROTEIN MLH, PMS, MUTL"/>
    <property type="match status" value="1"/>
</dbReference>
<organism evidence="6">
    <name type="scientific">hydrocarbon metagenome</name>
    <dbReference type="NCBI Taxonomy" id="938273"/>
    <lineage>
        <taxon>unclassified sequences</taxon>
        <taxon>metagenomes</taxon>
        <taxon>ecological metagenomes</taxon>
    </lineage>
</organism>
<comment type="similarity">
    <text evidence="1">Belongs to the DNA mismatch repair MutL/HexB family.</text>
</comment>
<dbReference type="PROSITE" id="PS00058">
    <property type="entry name" value="DNA_MISMATCH_REPAIR_1"/>
    <property type="match status" value="1"/>
</dbReference>
<dbReference type="InterPro" id="IPR042120">
    <property type="entry name" value="MutL_C_dimsub"/>
</dbReference>
<evidence type="ECO:0000259" key="4">
    <source>
        <dbReference type="SMART" id="SM00853"/>
    </source>
</evidence>
<evidence type="ECO:0000313" key="6">
    <source>
        <dbReference type="EMBL" id="KUG18276.1"/>
    </source>
</evidence>
<dbReference type="InterPro" id="IPR014762">
    <property type="entry name" value="DNA_mismatch_repair_CS"/>
</dbReference>
<feature type="domain" description="MutL C-terminal dimerisation" evidence="4">
    <location>
        <begin position="386"/>
        <end position="528"/>
    </location>
</feature>
<dbReference type="InterPro" id="IPR002099">
    <property type="entry name" value="MutL/Mlh/PMS"/>
</dbReference>
<dbReference type="InterPro" id="IPR038973">
    <property type="entry name" value="MutL/Mlh/Pms-like"/>
</dbReference>
<dbReference type="Gene3D" id="3.30.565.10">
    <property type="entry name" value="Histidine kinase-like ATPase, C-terminal domain"/>
    <property type="match status" value="1"/>
</dbReference>
<dbReference type="CDD" id="cd00782">
    <property type="entry name" value="MutL_Trans"/>
    <property type="match status" value="1"/>
</dbReference>
<dbReference type="SUPFAM" id="SSF118116">
    <property type="entry name" value="DNA mismatch repair protein MutL"/>
    <property type="match status" value="1"/>
</dbReference>
<feature type="domain" description="DNA mismatch repair protein S5" evidence="5">
    <location>
        <begin position="210"/>
        <end position="328"/>
    </location>
</feature>
<dbReference type="Pfam" id="PF13589">
    <property type="entry name" value="HATPase_c_3"/>
    <property type="match status" value="1"/>
</dbReference>
<dbReference type="Gene3D" id="3.30.1370.100">
    <property type="entry name" value="MutL, C-terminal domain, regulatory subdomain"/>
    <property type="match status" value="1"/>
</dbReference>
<dbReference type="GO" id="GO:0005524">
    <property type="term" value="F:ATP binding"/>
    <property type="evidence" value="ECO:0007669"/>
    <property type="project" value="InterPro"/>
</dbReference>
<proteinExistence type="inferred from homology"/>
<dbReference type="PANTHER" id="PTHR10073:SF12">
    <property type="entry name" value="DNA MISMATCH REPAIR PROTEIN MLH1"/>
    <property type="match status" value="1"/>
</dbReference>